<comment type="caution">
    <text evidence="3">The sequence shown here is derived from an EMBL/GenBank/DDBJ whole genome shotgun (WGS) entry which is preliminary data.</text>
</comment>
<evidence type="ECO:0000313" key="3">
    <source>
        <dbReference type="EMBL" id="VTJ89567.1"/>
    </source>
</evidence>
<keyword evidence="1" id="KW-0433">Leucine-rich repeat</keyword>
<evidence type="ECO:0000256" key="1">
    <source>
        <dbReference type="ARBA" id="ARBA00022614"/>
    </source>
</evidence>
<keyword evidence="2" id="KW-0677">Repeat</keyword>
<dbReference type="EMBL" id="CABDUW010003644">
    <property type="protein sequence ID" value="VTJ89567.1"/>
    <property type="molecule type" value="Genomic_DNA"/>
</dbReference>
<feature type="non-terminal residue" evidence="3">
    <location>
        <position position="1"/>
    </location>
</feature>
<reference evidence="3" key="1">
    <citation type="submission" date="2019-04" db="EMBL/GenBank/DDBJ databases">
        <authorList>
            <person name="Alioto T."/>
            <person name="Alioto T."/>
        </authorList>
    </citation>
    <scope>NUCLEOTIDE SEQUENCE [LARGE SCALE GENOMIC DNA]</scope>
</reference>
<dbReference type="AlphaFoldDB" id="A0A5E4D5P6"/>
<sequence>KWKLKAIDFRMNQDCPNQWSRAPLGACSQEATSPKEREKCSQRAAKPRLKIFIEFCPDTVFPRLLFILTEWVMKARRVVRIYCKKLQVNGCYSEYTIPRTVSFYYVRELEVNAEFWSLEIMFRFCFILSKMRNLLVLHFSNMSPQVFTKRSKNRWYSHRYSFQLRKVNKLRELYVNNVFFLYGALHKILL</sequence>
<dbReference type="Proteomes" id="UP000335636">
    <property type="component" value="Unassembled WGS sequence"/>
</dbReference>
<feature type="non-terminal residue" evidence="3">
    <location>
        <position position="190"/>
    </location>
</feature>
<name>A0A5E4D5P6_MARMO</name>
<dbReference type="GO" id="GO:0005737">
    <property type="term" value="C:cytoplasm"/>
    <property type="evidence" value="ECO:0007669"/>
    <property type="project" value="TreeGrafter"/>
</dbReference>
<evidence type="ECO:0000313" key="4">
    <source>
        <dbReference type="Proteomes" id="UP000335636"/>
    </source>
</evidence>
<accession>A0A5E4D5P6</accession>
<evidence type="ECO:0000256" key="2">
    <source>
        <dbReference type="ARBA" id="ARBA00022737"/>
    </source>
</evidence>
<protein>
    <submittedName>
        <fullName evidence="3">Uncharacterized protein</fullName>
    </submittedName>
</protein>
<proteinExistence type="predicted"/>
<dbReference type="PANTHER" id="PTHR14224:SF90">
    <property type="match status" value="1"/>
</dbReference>
<dbReference type="InterPro" id="IPR050694">
    <property type="entry name" value="LRRC14/PRAME"/>
</dbReference>
<keyword evidence="4" id="KW-1185">Reference proteome</keyword>
<dbReference type="PANTHER" id="PTHR14224">
    <property type="entry name" value="SIMILAR TO PREFERENTIALLY EXPRESSED ANTIGEN IN MELANOMA-LIKE 3"/>
    <property type="match status" value="1"/>
</dbReference>
<gene>
    <name evidence="3" type="ORF">MONAX_5E006366</name>
</gene>
<organism evidence="3 4">
    <name type="scientific">Marmota monax</name>
    <name type="common">Woodchuck</name>
    <dbReference type="NCBI Taxonomy" id="9995"/>
    <lineage>
        <taxon>Eukaryota</taxon>
        <taxon>Metazoa</taxon>
        <taxon>Chordata</taxon>
        <taxon>Craniata</taxon>
        <taxon>Vertebrata</taxon>
        <taxon>Euteleostomi</taxon>
        <taxon>Mammalia</taxon>
        <taxon>Eutheria</taxon>
        <taxon>Euarchontoglires</taxon>
        <taxon>Glires</taxon>
        <taxon>Rodentia</taxon>
        <taxon>Sciuromorpha</taxon>
        <taxon>Sciuridae</taxon>
        <taxon>Xerinae</taxon>
        <taxon>Marmotini</taxon>
        <taxon>Marmota</taxon>
    </lineage>
</organism>